<dbReference type="AlphaFoldDB" id="A0A371NSI1"/>
<comment type="caution">
    <text evidence="1">The sequence shown here is derived from an EMBL/GenBank/DDBJ whole genome shotgun (WGS) entry which is preliminary data.</text>
</comment>
<sequence length="264" mass="30192">MRPVDEAKPINARRRTASTEVHWIPRTDSGRTTAGHHEWAVVDRALGDRDWAEIDPMRVRKSRGVRHRFTPAMYYWQRTGSHVWCESQLERWEVLWLDYSGQVERLWSQPLALTFRHGTRLSGDSHIPDLLAIFTDGSFGLFDVRPAERIDEHARVQFDETATICGALGWRYKVLTGHDNRATANLDCLSASRHDRCRPAPATESRILELAAGGRPRGELCRIIAPDCPPLACAWVDNMAWRRLLNLDLAAVFRSSPWAWCSGR</sequence>
<gene>
    <name evidence="1" type="ORF">DY023_11435</name>
</gene>
<name>A0A371NSI1_9MICO</name>
<dbReference type="RefSeq" id="WP_116242459.1">
    <property type="nucleotide sequence ID" value="NZ_QUAB01000043.1"/>
</dbReference>
<organism evidence="1 2">
    <name type="scientific">Microbacterium bovistercoris</name>
    <dbReference type="NCBI Taxonomy" id="2293570"/>
    <lineage>
        <taxon>Bacteria</taxon>
        <taxon>Bacillati</taxon>
        <taxon>Actinomycetota</taxon>
        <taxon>Actinomycetes</taxon>
        <taxon>Micrococcales</taxon>
        <taxon>Microbacteriaceae</taxon>
        <taxon>Microbacterium</taxon>
    </lineage>
</organism>
<dbReference type="GO" id="GO:0004519">
    <property type="term" value="F:endonuclease activity"/>
    <property type="evidence" value="ECO:0007669"/>
    <property type="project" value="UniProtKB-KW"/>
</dbReference>
<evidence type="ECO:0000313" key="2">
    <source>
        <dbReference type="Proteomes" id="UP000262172"/>
    </source>
</evidence>
<keyword evidence="1" id="KW-0540">Nuclease</keyword>
<protein>
    <submittedName>
        <fullName evidence="1">TnsA-like heteromeric transposase endonuclease subunit</fullName>
    </submittedName>
</protein>
<keyword evidence="1" id="KW-0255">Endonuclease</keyword>
<reference evidence="1 2" key="1">
    <citation type="submission" date="2018-08" db="EMBL/GenBank/DDBJ databases">
        <title>Isolation, diversity and antifungal activity of Actinobacteria from cow dung.</title>
        <authorList>
            <person name="Ling L."/>
        </authorList>
    </citation>
    <scope>NUCLEOTIDE SEQUENCE [LARGE SCALE GENOMIC DNA]</scope>
    <source>
        <strain evidence="1 2">NEAU-LLE</strain>
    </source>
</reference>
<evidence type="ECO:0000313" key="1">
    <source>
        <dbReference type="EMBL" id="REJ05176.1"/>
    </source>
</evidence>
<keyword evidence="1" id="KW-0378">Hydrolase</keyword>
<proteinExistence type="predicted"/>
<accession>A0A371NSI1</accession>
<dbReference type="NCBIfam" id="NF033179">
    <property type="entry name" value="TnsA_like_Actin"/>
    <property type="match status" value="1"/>
</dbReference>
<keyword evidence="2" id="KW-1185">Reference proteome</keyword>
<dbReference type="Proteomes" id="UP000262172">
    <property type="component" value="Unassembled WGS sequence"/>
</dbReference>
<dbReference type="InterPro" id="IPR048000">
    <property type="entry name" value="TnsA-like"/>
</dbReference>
<dbReference type="OrthoDB" id="3403133at2"/>
<dbReference type="EMBL" id="QUAB01000043">
    <property type="protein sequence ID" value="REJ05176.1"/>
    <property type="molecule type" value="Genomic_DNA"/>
</dbReference>